<proteinExistence type="predicted"/>
<gene>
    <name evidence="2" type="ORF">H4R26_003091</name>
</gene>
<dbReference type="EMBL" id="JANBQF010000223">
    <property type="protein sequence ID" value="KAJ2003411.1"/>
    <property type="molecule type" value="Genomic_DNA"/>
</dbReference>
<protein>
    <submittedName>
        <fullName evidence="2">Uncharacterized protein</fullName>
    </submittedName>
</protein>
<sequence>MDDAALSATAATSISPPSVAMLDDFGLIDYESPGADHQHQEQPHSAEEEGGNEDSFAGALRDEPTAADGLIDFEESDTELPAEHAMDHDDYQADSPAAVAVSATAEQLGQSLQESHLSPASDHELQPDPMLEDEEDIEVEADPMAEGGTTIEQHSHQPPHTDVPETWVHCDGDWMIYLGPNQLSYEASYQHSLFAMPLDQLISALHSDISLREDMELALEFPSLALTIDQRDPECAEVSLAQIFNCHAAAVRLGRLSEDLVASPYFAHSIEPTSLSASPLPDSFAFIIHTRFSVHSSLKRIMQIADDAQNAPPPAVGSTAHDEPQQVNGTAVESDSAVAAAVNGGNVSGSRVDHPSNDAAAADENLVEVSSHEDAVVESGTVELPAATTADLLADADEDEDDDEDYVAEGEEEGDHVLEVQDDEEEEEGEDGDFVDEEEEDDIVDVEDGAETRVESLSASPKHKRAQDCIAEQRGGDEVVPDCDAPAAKRPRSESEGEELVAAQL</sequence>
<feature type="compositionally biased region" description="Polar residues" evidence="1">
    <location>
        <begin position="106"/>
        <end position="118"/>
    </location>
</feature>
<dbReference type="Proteomes" id="UP001150907">
    <property type="component" value="Unassembled WGS sequence"/>
</dbReference>
<keyword evidence="3" id="KW-1185">Reference proteome</keyword>
<feature type="region of interest" description="Disordered" evidence="1">
    <location>
        <begin position="394"/>
        <end position="505"/>
    </location>
</feature>
<feature type="region of interest" description="Disordered" evidence="1">
    <location>
        <begin position="25"/>
        <end position="67"/>
    </location>
</feature>
<comment type="caution">
    <text evidence="2">The sequence shown here is derived from an EMBL/GenBank/DDBJ whole genome shotgun (WGS) entry which is preliminary data.</text>
</comment>
<organism evidence="2 3">
    <name type="scientific">Coemansia thaxteri</name>
    <dbReference type="NCBI Taxonomy" id="2663907"/>
    <lineage>
        <taxon>Eukaryota</taxon>
        <taxon>Fungi</taxon>
        <taxon>Fungi incertae sedis</taxon>
        <taxon>Zoopagomycota</taxon>
        <taxon>Kickxellomycotina</taxon>
        <taxon>Kickxellomycetes</taxon>
        <taxon>Kickxellales</taxon>
        <taxon>Kickxellaceae</taxon>
        <taxon>Coemansia</taxon>
    </lineage>
</organism>
<feature type="compositionally biased region" description="Acidic residues" evidence="1">
    <location>
        <begin position="394"/>
        <end position="449"/>
    </location>
</feature>
<accession>A0A9W8EFD1</accession>
<feature type="compositionally biased region" description="Basic and acidic residues" evidence="1">
    <location>
        <begin position="34"/>
        <end position="47"/>
    </location>
</feature>
<dbReference type="AlphaFoldDB" id="A0A9W8EFD1"/>
<reference evidence="2" key="1">
    <citation type="submission" date="2022-07" db="EMBL/GenBank/DDBJ databases">
        <title>Phylogenomic reconstructions and comparative analyses of Kickxellomycotina fungi.</title>
        <authorList>
            <person name="Reynolds N.K."/>
            <person name="Stajich J.E."/>
            <person name="Barry K."/>
            <person name="Grigoriev I.V."/>
            <person name="Crous P."/>
            <person name="Smith M.E."/>
        </authorList>
    </citation>
    <scope>NUCLEOTIDE SEQUENCE</scope>
    <source>
        <strain evidence="2">IMI 214461</strain>
    </source>
</reference>
<name>A0A9W8EFD1_9FUNG</name>
<evidence type="ECO:0000313" key="2">
    <source>
        <dbReference type="EMBL" id="KAJ2003411.1"/>
    </source>
</evidence>
<dbReference type="OrthoDB" id="5600357at2759"/>
<evidence type="ECO:0000256" key="1">
    <source>
        <dbReference type="SAM" id="MobiDB-lite"/>
    </source>
</evidence>
<evidence type="ECO:0000313" key="3">
    <source>
        <dbReference type="Proteomes" id="UP001150907"/>
    </source>
</evidence>
<feature type="region of interest" description="Disordered" evidence="1">
    <location>
        <begin position="309"/>
        <end position="336"/>
    </location>
</feature>
<feature type="region of interest" description="Disordered" evidence="1">
    <location>
        <begin position="368"/>
        <end position="387"/>
    </location>
</feature>
<feature type="region of interest" description="Disordered" evidence="1">
    <location>
        <begin position="106"/>
        <end position="128"/>
    </location>
</feature>